<feature type="region of interest" description="Disordered" evidence="7">
    <location>
        <begin position="4574"/>
        <end position="4625"/>
    </location>
</feature>
<dbReference type="PANTHER" id="PTHR22605:SF1">
    <property type="entry name" value="RZ-TYPE DOMAIN-CONTAINING PROTEIN"/>
    <property type="match status" value="1"/>
</dbReference>
<dbReference type="PANTHER" id="PTHR22605">
    <property type="entry name" value="RZ-TYPE DOMAIN-CONTAINING PROTEIN"/>
    <property type="match status" value="1"/>
</dbReference>
<dbReference type="PROSITE" id="PS51981">
    <property type="entry name" value="ZF_RZ"/>
    <property type="match status" value="1"/>
</dbReference>
<evidence type="ECO:0000256" key="2">
    <source>
        <dbReference type="ARBA" id="ARBA00022490"/>
    </source>
</evidence>
<evidence type="ECO:0000259" key="8">
    <source>
        <dbReference type="PROSITE" id="PS50802"/>
    </source>
</evidence>
<evidence type="ECO:0000256" key="5">
    <source>
        <dbReference type="ARBA" id="ARBA00022833"/>
    </source>
</evidence>
<evidence type="ECO:0000256" key="3">
    <source>
        <dbReference type="ARBA" id="ARBA00022723"/>
    </source>
</evidence>
<feature type="compositionally biased region" description="Basic residues" evidence="7">
    <location>
        <begin position="4583"/>
        <end position="4595"/>
    </location>
</feature>
<evidence type="ECO:0000259" key="9">
    <source>
        <dbReference type="PROSITE" id="PS51981"/>
    </source>
</evidence>
<dbReference type="CDD" id="cd22758">
    <property type="entry name" value="OTU_232R-like"/>
    <property type="match status" value="1"/>
</dbReference>
<dbReference type="InterPro" id="IPR003323">
    <property type="entry name" value="OTU_dom"/>
</dbReference>
<feature type="domain" description="RZ-type" evidence="9">
    <location>
        <begin position="3594"/>
        <end position="3680"/>
    </location>
</feature>
<reference evidence="10 11" key="1">
    <citation type="submission" date="2024-02" db="EMBL/GenBank/DDBJ databases">
        <authorList>
            <person name="Chen Y."/>
            <person name="Shah S."/>
            <person name="Dougan E. K."/>
            <person name="Thang M."/>
            <person name="Chan C."/>
        </authorList>
    </citation>
    <scope>NUCLEOTIDE SEQUENCE [LARGE SCALE GENOMIC DNA]</scope>
</reference>
<comment type="subcellular location">
    <subcellularLocation>
        <location evidence="1">Cytoplasm</location>
    </subcellularLocation>
</comment>
<evidence type="ECO:0000256" key="7">
    <source>
        <dbReference type="SAM" id="MobiDB-lite"/>
    </source>
</evidence>
<keyword evidence="3" id="KW-0479">Metal-binding</keyword>
<dbReference type="InterPro" id="IPR027417">
    <property type="entry name" value="P-loop_NTPase"/>
</dbReference>
<accession>A0ABP0KAW6</accession>
<dbReference type="EMBL" id="CAXAMN010008102">
    <property type="protein sequence ID" value="CAK9023967.1"/>
    <property type="molecule type" value="Genomic_DNA"/>
</dbReference>
<dbReference type="Pfam" id="PF02338">
    <property type="entry name" value="OTU"/>
    <property type="match status" value="1"/>
</dbReference>
<dbReference type="InterPro" id="IPR038765">
    <property type="entry name" value="Papain-like_cys_pep_sf"/>
</dbReference>
<evidence type="ECO:0000256" key="1">
    <source>
        <dbReference type="ARBA" id="ARBA00004496"/>
    </source>
</evidence>
<dbReference type="Gene3D" id="3.90.70.80">
    <property type="match status" value="1"/>
</dbReference>
<dbReference type="Gene3D" id="3.40.50.300">
    <property type="entry name" value="P-loop containing nucleotide triphosphate hydrolases"/>
    <property type="match status" value="1"/>
</dbReference>
<keyword evidence="11" id="KW-1185">Reference proteome</keyword>
<evidence type="ECO:0000313" key="11">
    <source>
        <dbReference type="Proteomes" id="UP001642484"/>
    </source>
</evidence>
<keyword evidence="2" id="KW-0963">Cytoplasm</keyword>
<dbReference type="PROSITE" id="PS50802">
    <property type="entry name" value="OTU"/>
    <property type="match status" value="1"/>
</dbReference>
<keyword evidence="5" id="KW-0862">Zinc</keyword>
<feature type="region of interest" description="Disordered" evidence="7">
    <location>
        <begin position="1937"/>
        <end position="1972"/>
    </location>
</feature>
<keyword evidence="4" id="KW-0863">Zinc-finger</keyword>
<gene>
    <name evidence="10" type="ORF">CCMP2556_LOCUS15426</name>
</gene>
<evidence type="ECO:0000256" key="4">
    <source>
        <dbReference type="ARBA" id="ARBA00022771"/>
    </source>
</evidence>
<feature type="domain" description="OTU" evidence="8">
    <location>
        <begin position="4772"/>
        <end position="4908"/>
    </location>
</feature>
<dbReference type="SUPFAM" id="SSF54001">
    <property type="entry name" value="Cysteine proteinases"/>
    <property type="match status" value="1"/>
</dbReference>
<sequence>MRRSLDQALESLEVSNRLRRGEQWQHWLQLADAHDHGWYVEVILRFALRCFSDRSIIGQGKASGSCPEFDRLEHAWGGGSQVKDSAGIVEWSMLVWHPDFWQTARSIGGTRAQSLTPGILLPLQHSLSSLAEKIVAGELTVQEMLRTAPLNAWQNSAFFELLEHGPVTHQLQDMIKRVRFMQEFEISVQRLSQVFPGQAAASILAEGLYKSFLKAATNTKKLEPLPEVSQLRVPLAEIKEELWTLPVELPSKLQVSHVDVPLPSFSLVLTAIKTLRLARSGSNRPLHSMLQAVEQEMNALNNKGSGFNLLEKVFVLYQGIERVLKGLSEVGGEEARLSSQALSLIERHWAPVAPTMVSTLLGEIQSVSSLSFGDLNEVGGRVQAVLRGRKTVEFWNLCTMILSHLSSTLPNRAIQGGFSEETCDLVASLQAMHEAFNAAKEQKNESKLTTKTLDQLDSATQCLREFFEFLGGGDGDSGFEQVLRLVTTMAEGPGLSFLRVLLSSAQKGEHLAMRLAELVEGALTQETLAHVEQASAVFMPLCVAVLWAMRSPIDANKFRVMVEGEWSELIQTEALRASSQAQIGDLMLKMLRETYKIHGSKLSEFLEGLRSALRQGGVLKQKLEENSDDATAVSNTVHGMVSGGYLELAPSTDATHFEVLGVFKFSKDQAMITRDVQQLTECSDKASLAVPKVALDADNPTALTQEKVQIFTGCIEGILGLRQELTELLLIGHPYLEDAGELRFPRQGEGLSASTLQEVKDTLRWAQGAMQQWCNALDQAGARHAIMSTIPARNIVKLARAVLNSTPSAVASLMSFQCQVEGKFESDQQLNEWLEQCKCFSPGEGVQEKFLEKLAEVSKQVIPPHALTTFSPLHQIARCYPKQRASDDATARSRIDRRQNPKFYPKRVLLIQEELSHEPGNSALQSMATTTVLSLLLPLGIGPSAENLLLCDSSTTKDDVLRFLHRVTHATRLAMDTSRQSQVLGVCVHVDCLQPDVLQELLCRVDAMQAAVGARRTEADSVAEFEVRLAFTLTMRASKTLIETLEKDLCKQQQINILKLSSIKAFLKEAGAAALGCHSIVSSKYAGDGKTHAIRRSEKWDPDSHVTIVWGGAQTRGQAARALRKAEGAGCVHLELHGFEEGGGVDADMLLMELLLFRCVFDPERSEWTRFAADTPLFVEVANSIKIRQGTGPVQLMMLSAPILKGVPGQRLIHADSPFLFSGEDLFPERAASSARDFALAGAALLLGEETQNLVGCEGEHGVAFKLMADAQGQGLVVAGDHANLVQGLCGRVAEAACLALRAAWLHGAAGDARRDPPVPSKATIMSFLTFLAHWTRNWAQQAFLFEKTFEGQRGVDIRAAFVPVLKEMISMAAAMCLRSSAAEAQQGEREKIVAGEDGMTSSLSEAMACSLRFIGNGHDVPSALLRLWDLVRRDLARGREPETIVQPPSDLGSATQDKLQALLLDMMTGQLEEQQVHAGTTEAEILEALNKGEELARQKADGRKDGGTEHMVVQFWDELNTCPHQALFKQILIDRINPSTSKPIHRGLCFVAACNPWRRASQGSVVCVGFESPVSQEDRLAGLAYRVHPLPESLFTHLSSFGQLDSETEKQYVKEMASQAPQLLNPDDQWLRPPPLTKSMCDHVAQYVCIIHDFFRALGSCVSLRDPNRLLKLWGFIRWELEQREKLEMAKGHSPSDASRREVISLVLALHLAYEVRLPDLEKRNELLAALLHQSNIGDLLKTSFPHACKNELECIKTWRDIVLDEQDYWLNAFDVADNIAKVRALRENIYAALICSMTRTPIFILGKPGCSKSLTVSLLISALADPYKEQLLHLASLSVQPYQGSRQSTSSALLQVFERALARQKKLRTLNRRTRPLALVLLDEVGLAEQSPHNPLKVLERLKRPESRGWLLRRASAPSPQPAQLQKYLARQSPEPTICATPPTGSQSPEPTAPPLPSPEQGSADLSHESEIRGQLEASLGHVAAAFMEILQNQMPRDFHGLRDWYGMCSFAARLLLAADVEMGWGCEEVKHGALMHAVSDELGKEAEQLVKLCRERHLQFVPADWALTMAVLNNMSGNHSSGALDKMLHSLSQNEHQQTHQSIPVLEEIYSEILHVSNRLDSLLGDVAGRHIMVITDSPGPVIAWIQHRARQVANWNPESLVGSPLKQDQVSTEMYAQSMIQAAIVSMAQERRLLILQNLDIIYAALYDVFNSNSSRASGLNSQRYCRIARQGFCNNRCAVADQFKAVLVVTRERAARYEPALLNRFAKLEVDRSSDTRDEEDDAEGLIVELEDLLPSMDEVLEWQEQLAKACPAVQGKNGERPTDVVAACPMNSYEPDLGLFLQTLTMSAFMRNAQSESLEDGCVGSAVTKEALFSLLASPDCMLEGRMDSHTYCRSSKSHFGELMRELYNKFGDSAGHVIVPVLVPTFSDPNQSLDLEAMPGLKDQEKVFSKVCIANIISEAALRENMKEHIEQIEKRLSGSNGQILSVLHVHVNMKQDDAQDIVDYMRFQLEWCAEQIEGSLNGKLKGFGLHILALVVHGVRGSGGEHSMRPFLLAGPGAEQSQSRPSTLDVRKCEWTGVGVDHFSHVLPWGMRPEELLKGTIAEIYGLEEPSPDRFRRILADALPHVVPRFGFDSQHADSFVIVQSLLQEINDKPELVSCVRSVLSEQLSMEQAQWRVYVAKDIQLLRRTGPFQLALLSHLRQDEKILPVMKALWLHSLHNSCPSIVQSEPLLLTRRSSWLTPADSREHEFVRSDHWRPVAQSLLNAPSQPICREPMLSQLHSSNRRAFLMPGSVAVMQIILPQLQTKNLLPEQDFTEVLLRETIRLSAVVRHCLPVAVWEALKAVGEQVTLDEATDGIGLLGNDVIIEMAARACASVQDWLDAGQASFESVRSHLDQLVLALVRNVASQQESYVHTCGEGQKSVLVEDPHVLRALLPAVAAAMLRPISQQVAALQKQFPTTRSWTEYLEPLLDPFPVAGTWNTFLKRGVRAAFELHAADLEELLCLSAAAGDDVQESLQLLRQLSVTIEDFVITVGCSDATVVSVAAISHMLSHGVSPEQALSIWTFMRNNSEKHLLLALAGLVEIHNIDTTIPLVGVSYALQLLSEESKADPSALEACLALMNQAIHRSEGCFQKLCPLKPYLQQISIYLMEHLVPRVRVTSFSSWSQTQWVSEEILQSFYSLMEEQEVEPRTSASLMHLLDAVLPSRVEGVGWDIPLVASLSAALSMTSQLGLVISQLVVQSLKNTFGNSSKQALAMLEEAFKKALNVLREGDSVKSQVFVALVLARELVLQSVDLVEAAVEDEMFEQRLDNILTDVVQALGMQLGGLPPDDVGTLLCTYQGRDLRVEQRPTAFASLYVLAAARRRERPLPTNTAVKHLLEVVALNTGGGDSDLHRFLEGCRAESVTFSNALGLSLLLPDQVRPEVRSVVGCLHDIGSEDQSRSEQAAQRFKEICGKKCETFQALLEIMRAVGEVACMQCSAEDDDTLDLAGRIADELPSVLGRAGELLRLKGDDETEWNIDFLNMDGEHAWRASIFTHLVCLLGAAHASVNQRQENLPSAIKPFTAFNDIDEPTLNSTFWPGVPDDWWQSLRYSGLHKHLLPVTGNIGWAQCQCGYRYCYAECGAPVSAAKCPSPEGEGRCTLMNGGQNHTFAPHQQLIAVVVTARPHGTGWPPVFHSMSQGFPAAFQPPPPSPGLFALTEADLHISVTEADRAVVSHSLMSETVRQDWNQPLGKPPDPKSGLHPVTFRVLHLLIHASALVGIEMEWVQGRENIVQLLQGHLRQVARINPVRNANDTVWYFMANVEADLDALAKLLSGNLEIATLFMHAVLHRLGSLQPQEQPSGQNLTTHEARVAYEIWFHNTIIRPILGEKGASGDFPLPGVHALRRQASQGTDPNKFLATDLLARRGLPAEAWVNVKEGVRAGLLLHVLRPSVIASAEDTLEELVAATCGGNRFVILRWLMAGVEEDGVSWSLLPDLFRAASLAWILPFIQLVRDKEGGKITMREARTTTIRAWLESQPGHEQHRAWITFRNFEAAWNAALASDQLRDGCGVIRLPSVALESPLAIACPIADPEKPQHGDIPVGNQADKPEHIAALGLHHLAASHNKLIAQVKAYLDDRKSLSAHVRARLHPSAGLCQSSGQCQPAAETCHDQSVRLIQKASATDLFVFPSQLEDACAVEDDVHPHGPRTFRLDYKIVTCCQDFFQVPWRADPPARGEHDFEAMENDLAWRLIAGRRPLQICSDLGQEEDHKDLHQDYDAFPYRIFHGIVDVRILNRLKGCRLAEQVALSEAIGVQKAEDLEISFFRDASHAVEVSKITGDLIALVLGVKSAHAFRSDMTLQEFVEVFTLVDKVPHQDRKCEHHPDALMRIAGLPDIATVPLNGLVALHLLSRDMLAMIRGVSIKTRDTGEEYTESLDPPASLKQDLEKLKETCPQALAMVCRLVARTVYLASDLPLAIPDLDQPREAPRLCMLVKEMDVLDELEELGVDKGEEAKALLDMPVPLDLEYWNDWNQGHVMTALKLYRSVWSQIREPYLAPPKPVLAACTDPAIAGGMAKGLAQSGWRQPKAGRGKRPRKAKRFSAQNKEQGFESEEEEWEVISPPQEANEGRRATVEAAGSARSIAECQRQEQQVNAMGNGLEGSDFMRDVLQKFVDSRRPTGGAHSSPASQSGVTIRSSDAERVALAWDDSNMMGEILEPLLLAVLGESFEMSVEVRSRFVLQFRGYVEQQQSLVLRSCADHIEPSQLQRCILRGKGWTLRKSPSDGHCQFHSVGFAVGEDHQTVRANAVQWITQHRDEYKLKMVAASSPLATLTENVLDDGLERALDEYIKGMSEGDWGDNITLHALAHHYQREIRILTDNVKRAWVQIEPEFGNPIHVLFHAEIHYEGIQTTTTTTNE</sequence>
<dbReference type="InterPro" id="IPR046439">
    <property type="entry name" value="ZF_RZ_dom"/>
</dbReference>
<protein>
    <submittedName>
        <fullName evidence="10">Uncharacterized protein</fullName>
    </submittedName>
</protein>
<organism evidence="10 11">
    <name type="scientific">Durusdinium trenchii</name>
    <dbReference type="NCBI Taxonomy" id="1381693"/>
    <lineage>
        <taxon>Eukaryota</taxon>
        <taxon>Sar</taxon>
        <taxon>Alveolata</taxon>
        <taxon>Dinophyceae</taxon>
        <taxon>Suessiales</taxon>
        <taxon>Symbiodiniaceae</taxon>
        <taxon>Durusdinium</taxon>
    </lineage>
</organism>
<evidence type="ECO:0000256" key="6">
    <source>
        <dbReference type="ARBA" id="ARBA00022859"/>
    </source>
</evidence>
<keyword evidence="6" id="KW-0391">Immunity</keyword>
<dbReference type="Proteomes" id="UP001642484">
    <property type="component" value="Unassembled WGS sequence"/>
</dbReference>
<dbReference type="InterPro" id="IPR031248">
    <property type="entry name" value="RNF213"/>
</dbReference>
<name>A0ABP0KAW6_9DINO</name>
<proteinExistence type="predicted"/>
<comment type="caution">
    <text evidence="10">The sequence shown here is derived from an EMBL/GenBank/DDBJ whole genome shotgun (WGS) entry which is preliminary data.</text>
</comment>
<evidence type="ECO:0000313" key="10">
    <source>
        <dbReference type="EMBL" id="CAK9023967.1"/>
    </source>
</evidence>